<dbReference type="Proteomes" id="UP001305414">
    <property type="component" value="Unassembled WGS sequence"/>
</dbReference>
<keyword evidence="3" id="KW-1185">Reference proteome</keyword>
<organism evidence="2 3">
    <name type="scientific">Xylaria bambusicola</name>
    <dbReference type="NCBI Taxonomy" id="326684"/>
    <lineage>
        <taxon>Eukaryota</taxon>
        <taxon>Fungi</taxon>
        <taxon>Dikarya</taxon>
        <taxon>Ascomycota</taxon>
        <taxon>Pezizomycotina</taxon>
        <taxon>Sordariomycetes</taxon>
        <taxon>Xylariomycetidae</taxon>
        <taxon>Xylariales</taxon>
        <taxon>Xylariaceae</taxon>
        <taxon>Xylaria</taxon>
    </lineage>
</organism>
<dbReference type="EMBL" id="JAWHQM010000063">
    <property type="protein sequence ID" value="KAK5636131.1"/>
    <property type="molecule type" value="Genomic_DNA"/>
</dbReference>
<proteinExistence type="predicted"/>
<evidence type="ECO:0000313" key="3">
    <source>
        <dbReference type="Proteomes" id="UP001305414"/>
    </source>
</evidence>
<accession>A0AAN7UZZ9</accession>
<gene>
    <name evidence="2" type="ORF">RRF57_011843</name>
</gene>
<evidence type="ECO:0000313" key="2">
    <source>
        <dbReference type="EMBL" id="KAK5636131.1"/>
    </source>
</evidence>
<dbReference type="AlphaFoldDB" id="A0AAN7UZZ9"/>
<feature type="compositionally biased region" description="Polar residues" evidence="1">
    <location>
        <begin position="114"/>
        <end position="125"/>
    </location>
</feature>
<feature type="region of interest" description="Disordered" evidence="1">
    <location>
        <begin position="114"/>
        <end position="136"/>
    </location>
</feature>
<reference evidence="2 3" key="1">
    <citation type="submission" date="2023-10" db="EMBL/GenBank/DDBJ databases">
        <title>Draft genome sequence of Xylaria bambusicola isolate GMP-LS, the root and basal stem rot pathogen of sugarcane in Indonesia.</title>
        <authorList>
            <person name="Selvaraj P."/>
            <person name="Muralishankar V."/>
            <person name="Muruganantham S."/>
            <person name="Sp S."/>
            <person name="Haryani S."/>
            <person name="Lau K.J.X."/>
            <person name="Naqvi N.I."/>
        </authorList>
    </citation>
    <scope>NUCLEOTIDE SEQUENCE [LARGE SCALE GENOMIC DNA]</scope>
    <source>
        <strain evidence="2">GMP-LS</strain>
    </source>
</reference>
<protein>
    <submittedName>
        <fullName evidence="2">Uncharacterized protein</fullName>
    </submittedName>
</protein>
<sequence length="592" mass="65994">MTRLQGTSRHIPRSHPLGPVIVSVYRSVAPIFSIAPIPGQTLPPVEGNIDGRADKLTRINLPGDSAIMESNESDSLKAPFKSYLPLNFPHSQPSQAHQLPGFPQLQATRQSTPPRQYTTVGSVYNPQPQPLQPPVRRGRTVKSLFPYKSDSPVGPSQLQYTPLQQNSDRAISPIRLESPLFMNFSRQERQDVQSIGLVASNVQQASNMSGALQAPTSDGTDASQYMNNRTAGSMDSFTEHSAANNFSMFAKHSTDSDHESETTDTKPISAMNFNSLTNLASYPNPMQRAAQKVLASHRPNPVPDSHLLDIQPNPYDFEPELVLSPSEASVYVSAYSRVRGPPAPLTAGPPGVRQFKSTTFEQETLQRAREFDDENPMMNPYHMYSPFGQHLGEASIEGESVSSNPIMEAAQESLDEAEEDSKYTYYNRDTVMIVDTLSANEVNVFYPKGPPRNFNTQTQPISPEWVIDRLGKLGYLPDQAERNLAERKRVVDNHFYSGVRAFSKRFLEAKYEHTNRIVTHTVGRPCQERRLGEGRIENPRLGILEASITPTCEHAKPLLSMALQGVINLPDLAQYSKLPKFDHSLWPPYLRK</sequence>
<name>A0AAN7UZZ9_9PEZI</name>
<comment type="caution">
    <text evidence="2">The sequence shown here is derived from an EMBL/GenBank/DDBJ whole genome shotgun (WGS) entry which is preliminary data.</text>
</comment>
<evidence type="ECO:0000256" key="1">
    <source>
        <dbReference type="SAM" id="MobiDB-lite"/>
    </source>
</evidence>